<feature type="binding site" evidence="5">
    <location>
        <position position="43"/>
    </location>
    <ligand>
        <name>Mg(2+)</name>
        <dbReference type="ChEBI" id="CHEBI:18420"/>
    </ligand>
</feature>
<comment type="caution">
    <text evidence="8">The sequence shown here is derived from an EMBL/GenBank/DDBJ whole genome shotgun (WGS) entry which is preliminary data.</text>
</comment>
<dbReference type="PRINTS" id="PR00471">
    <property type="entry name" value="ACETATEKNASE"/>
</dbReference>
<dbReference type="GO" id="GO:0006085">
    <property type="term" value="P:acetyl-CoA biosynthetic process"/>
    <property type="evidence" value="ECO:0007669"/>
    <property type="project" value="UniProtKB-UniRule"/>
</dbReference>
<feature type="site" description="Transition state stabilizer" evidence="5">
    <location>
        <position position="275"/>
    </location>
</feature>
<comment type="cofactor">
    <cofactor evidence="5">
        <name>Mg(2+)</name>
        <dbReference type="ChEBI" id="CHEBI:18420"/>
    </cofactor>
    <cofactor evidence="5">
        <name>Mn(2+)</name>
        <dbReference type="ChEBI" id="CHEBI:29035"/>
    </cofactor>
    <text evidence="5">Mg(2+). Can also accept Mn(2+).</text>
</comment>
<dbReference type="SUPFAM" id="SSF53067">
    <property type="entry name" value="Actin-like ATPase domain"/>
    <property type="match status" value="2"/>
</dbReference>
<dbReference type="NCBIfam" id="TIGR00016">
    <property type="entry name" value="ackA"/>
    <property type="match status" value="1"/>
</dbReference>
<dbReference type="InterPro" id="IPR043129">
    <property type="entry name" value="ATPase_NBD"/>
</dbReference>
<dbReference type="InterPro" id="IPR000890">
    <property type="entry name" value="Aliphatic_acid_kin_short-chain"/>
</dbReference>
<comment type="subunit">
    <text evidence="5">Homodimer.</text>
</comment>
<feature type="region of interest" description="Disordered" evidence="7">
    <location>
        <begin position="429"/>
        <end position="451"/>
    </location>
</feature>
<dbReference type="GO" id="GO:0006083">
    <property type="term" value="P:acetate metabolic process"/>
    <property type="evidence" value="ECO:0007669"/>
    <property type="project" value="TreeGrafter"/>
</dbReference>
<evidence type="ECO:0000256" key="5">
    <source>
        <dbReference type="HAMAP-Rule" id="MF_00020"/>
    </source>
</evidence>
<dbReference type="Pfam" id="PF00871">
    <property type="entry name" value="Acetate_kinase"/>
    <property type="match status" value="1"/>
</dbReference>
<evidence type="ECO:0000256" key="3">
    <source>
        <dbReference type="ARBA" id="ARBA00022777"/>
    </source>
</evidence>
<keyword evidence="4 5" id="KW-0067">ATP-binding</keyword>
<keyword evidence="5" id="KW-0963">Cytoplasm</keyword>
<feature type="binding site" evidence="5">
    <location>
        <position position="417"/>
    </location>
    <ligand>
        <name>Mg(2+)</name>
        <dbReference type="ChEBI" id="CHEBI:18420"/>
    </ligand>
</feature>
<dbReference type="AlphaFoldDB" id="A0A1T1CZ55"/>
<dbReference type="GO" id="GO:0000287">
    <property type="term" value="F:magnesium ion binding"/>
    <property type="evidence" value="ECO:0007669"/>
    <property type="project" value="UniProtKB-UniRule"/>
</dbReference>
<dbReference type="GO" id="GO:0008776">
    <property type="term" value="F:acetate kinase activity"/>
    <property type="evidence" value="ECO:0007669"/>
    <property type="project" value="UniProtKB-UniRule"/>
</dbReference>
<evidence type="ECO:0000313" key="9">
    <source>
        <dbReference type="Proteomes" id="UP000242590"/>
    </source>
</evidence>
<feature type="binding site" evidence="5">
    <location>
        <position position="128"/>
    </location>
    <ligand>
        <name>substrate</name>
    </ligand>
</feature>
<keyword evidence="2 5" id="KW-0547">Nucleotide-binding</keyword>
<evidence type="ECO:0000256" key="1">
    <source>
        <dbReference type="ARBA" id="ARBA00022679"/>
    </source>
</evidence>
<dbReference type="Gene3D" id="3.30.420.40">
    <property type="match status" value="2"/>
</dbReference>
<accession>A0A1T1CZ55</accession>
<organism evidence="8 9">
    <name type="scientific">Candidatus Synechococcus spongiarum LMB bulk15N</name>
    <dbReference type="NCBI Taxonomy" id="1943583"/>
    <lineage>
        <taxon>Bacteria</taxon>
        <taxon>Bacillati</taxon>
        <taxon>Cyanobacteriota</taxon>
        <taxon>Cyanophyceae</taxon>
        <taxon>Synechococcales</taxon>
        <taxon>Synechococcaceae</taxon>
        <taxon>Synechococcus</taxon>
    </lineage>
</organism>
<feature type="active site" description="Proton donor/acceptor" evidence="5">
    <location>
        <position position="185"/>
    </location>
</feature>
<reference evidence="8 9" key="1">
    <citation type="submission" date="2017-02" db="EMBL/GenBank/DDBJ databases">
        <title>Draft Genome Sequences of 'Candidatus Synechococcus spongiarum', Cyanobacterial Symbionts of the Mediterranean Sponge Aplysina aerophoba from two locations.</title>
        <authorList>
            <person name="Slaby B.M."/>
            <person name="Hentschel U."/>
        </authorList>
    </citation>
    <scope>NUCLEOTIDE SEQUENCE [LARGE SCALE GENOMIC DNA]</scope>
    <source>
        <strain evidence="8">LMB bulk15N</strain>
    </source>
</reference>
<proteinExistence type="inferred from homology"/>
<dbReference type="Proteomes" id="UP000242590">
    <property type="component" value="Unassembled WGS sequence"/>
</dbReference>
<evidence type="ECO:0000256" key="4">
    <source>
        <dbReference type="ARBA" id="ARBA00022840"/>
    </source>
</evidence>
<gene>
    <name evidence="5" type="primary">ackA</name>
    <name evidence="8" type="ORF">BV53_06940</name>
</gene>
<comment type="pathway">
    <text evidence="5">Metabolic intermediate biosynthesis; acetyl-CoA biosynthesis; acetyl-CoA from acetate: step 1/2.</text>
</comment>
<dbReference type="PANTHER" id="PTHR21060">
    <property type="entry name" value="ACETATE KINASE"/>
    <property type="match status" value="1"/>
</dbReference>
<evidence type="ECO:0000256" key="2">
    <source>
        <dbReference type="ARBA" id="ARBA00022741"/>
    </source>
</evidence>
<dbReference type="GO" id="GO:0005524">
    <property type="term" value="F:ATP binding"/>
    <property type="evidence" value="ECO:0007669"/>
    <property type="project" value="UniProtKB-KW"/>
</dbReference>
<comment type="catalytic activity">
    <reaction evidence="5">
        <text>acetate + ATP = acetyl phosphate + ADP</text>
        <dbReference type="Rhea" id="RHEA:11352"/>
        <dbReference type="ChEBI" id="CHEBI:22191"/>
        <dbReference type="ChEBI" id="CHEBI:30089"/>
        <dbReference type="ChEBI" id="CHEBI:30616"/>
        <dbReference type="ChEBI" id="CHEBI:456216"/>
        <dbReference type="EC" id="2.7.2.1"/>
    </reaction>
</comment>
<dbReference type="PANTHER" id="PTHR21060:SF15">
    <property type="entry name" value="ACETATE KINASE-RELATED"/>
    <property type="match status" value="1"/>
</dbReference>
<protein>
    <recommendedName>
        <fullName evidence="5">Acetate kinase</fullName>
        <ecNumber evidence="5">2.7.2.1</ecNumber>
    </recommendedName>
    <alternativeName>
        <fullName evidence="5">Acetokinase</fullName>
    </alternativeName>
</protein>
<comment type="similarity">
    <text evidence="5 6">Belongs to the acetokinase family.</text>
</comment>
<name>A0A1T1CZ55_9SYNE</name>
<dbReference type="GO" id="GO:0005737">
    <property type="term" value="C:cytoplasm"/>
    <property type="evidence" value="ECO:0007669"/>
    <property type="project" value="UniProtKB-SubCell"/>
</dbReference>
<evidence type="ECO:0000256" key="7">
    <source>
        <dbReference type="SAM" id="MobiDB-lite"/>
    </source>
</evidence>
<evidence type="ECO:0000256" key="6">
    <source>
        <dbReference type="RuleBase" id="RU003835"/>
    </source>
</evidence>
<keyword evidence="5" id="KW-0479">Metal-binding</keyword>
<dbReference type="EC" id="2.7.2.1" evidence="5"/>
<dbReference type="InterPro" id="IPR004372">
    <property type="entry name" value="Ac/propionate_kinase"/>
</dbReference>
<evidence type="ECO:0000313" key="8">
    <source>
        <dbReference type="EMBL" id="OOV33810.1"/>
    </source>
</evidence>
<dbReference type="EMBL" id="MWLE01000096">
    <property type="protein sequence ID" value="OOV33810.1"/>
    <property type="molecule type" value="Genomic_DNA"/>
</dbReference>
<feature type="binding site" evidence="5">
    <location>
        <begin position="316"/>
        <end position="318"/>
    </location>
    <ligand>
        <name>ATP</name>
        <dbReference type="ChEBI" id="CHEBI:30616"/>
    </ligand>
</feature>
<keyword evidence="3 5" id="KW-0418">Kinase</keyword>
<feature type="binding site" evidence="5">
    <location>
        <position position="50"/>
    </location>
    <ligand>
        <name>ATP</name>
        <dbReference type="ChEBI" id="CHEBI:30616"/>
    </ligand>
</feature>
<dbReference type="UniPathway" id="UPA00340">
    <property type="reaction ID" value="UER00458"/>
</dbReference>
<feature type="binding site" evidence="5">
    <location>
        <begin position="364"/>
        <end position="368"/>
    </location>
    <ligand>
        <name>ATP</name>
        <dbReference type="ChEBI" id="CHEBI:30616"/>
    </ligand>
</feature>
<keyword evidence="1 5" id="KW-0808">Transferase</keyword>
<comment type="function">
    <text evidence="5">Catalyzes the formation of acetyl phosphate from acetate and ATP. Can also catalyze the reverse reaction.</text>
</comment>
<feature type="binding site" evidence="5">
    <location>
        <begin position="242"/>
        <end position="246"/>
    </location>
    <ligand>
        <name>ATP</name>
        <dbReference type="ChEBI" id="CHEBI:30616"/>
    </ligand>
</feature>
<feature type="site" description="Transition state stabilizer" evidence="5">
    <location>
        <position position="216"/>
    </location>
</feature>
<comment type="subcellular location">
    <subcellularLocation>
        <location evidence="5">Cytoplasm</location>
    </subcellularLocation>
</comment>
<keyword evidence="5" id="KW-0460">Magnesium</keyword>
<dbReference type="HAMAP" id="MF_00020">
    <property type="entry name" value="Acetate_kinase"/>
    <property type="match status" value="1"/>
</dbReference>
<sequence>MTLPYGGTVFRRQDGDYQGLASQADSRRSPCLLLIMSTSLVVNAGSTSHKLALLELTGEEQLPCLWQARIDWGGAQVGGLLRWRWGDDPWQHDTLSLDHGRRDALAGWLAGTLPTLMERFPITAVGHRIVHGGERFQESQWIGQGQLAALRSLIPLAPLHNKPALDTVELLLNLCPHIPHAGVFDTAFHHTIPEAAITYGLPMAWRQQGIRRYGFHGISHNHMARSMAAATANQDLRLVSLHLGGGCSACAVRGLRCQDTSMGFTPLEGLIMGSRCGSVDPAILLHQLRHGWDLDSLETVLQHQSGLAGLSGISEDMRQVRQAATQGHAQAQLALDVFFTALIRAVGSAVAVLQGVDVVALSGGIGEHDQALQQDLLAHLHWLGVRPARQAPQPPGSHRWRLSGAGPVEVWVVQADEEGAIAQEVARLLENRPPDNPSPGHRITGKPNRTT</sequence>